<dbReference type="InterPro" id="IPR012951">
    <property type="entry name" value="BBE"/>
</dbReference>
<dbReference type="AlphaFoldDB" id="A0A7W7T2R1"/>
<organism evidence="7 8">
    <name type="scientific">Saccharothrix violaceirubra</name>
    <dbReference type="NCBI Taxonomy" id="413306"/>
    <lineage>
        <taxon>Bacteria</taxon>
        <taxon>Bacillati</taxon>
        <taxon>Actinomycetota</taxon>
        <taxon>Actinomycetes</taxon>
        <taxon>Pseudonocardiales</taxon>
        <taxon>Pseudonocardiaceae</taxon>
        <taxon>Saccharothrix</taxon>
    </lineage>
</organism>
<dbReference type="InterPro" id="IPR036318">
    <property type="entry name" value="FAD-bd_PCMH-like_sf"/>
</dbReference>
<dbReference type="SUPFAM" id="SSF56176">
    <property type="entry name" value="FAD-binding/transporter-associated domain-like"/>
    <property type="match status" value="1"/>
</dbReference>
<name>A0A7W7T2R1_9PSEU</name>
<dbReference type="InterPro" id="IPR006094">
    <property type="entry name" value="Oxid_FAD_bind_N"/>
</dbReference>
<feature type="domain" description="FAD-binding PCMH-type" evidence="6">
    <location>
        <begin position="19"/>
        <end position="190"/>
    </location>
</feature>
<keyword evidence="4" id="KW-0274">FAD</keyword>
<dbReference type="PANTHER" id="PTHR42973:SF39">
    <property type="entry name" value="FAD-BINDING PCMH-TYPE DOMAIN-CONTAINING PROTEIN"/>
    <property type="match status" value="1"/>
</dbReference>
<dbReference type="EMBL" id="JACHJS010000001">
    <property type="protein sequence ID" value="MBB4965156.1"/>
    <property type="molecule type" value="Genomic_DNA"/>
</dbReference>
<dbReference type="Pfam" id="PF08031">
    <property type="entry name" value="BBE"/>
    <property type="match status" value="1"/>
</dbReference>
<evidence type="ECO:0000256" key="1">
    <source>
        <dbReference type="ARBA" id="ARBA00001974"/>
    </source>
</evidence>
<evidence type="ECO:0000313" key="8">
    <source>
        <dbReference type="Proteomes" id="UP000542674"/>
    </source>
</evidence>
<dbReference type="Proteomes" id="UP000542674">
    <property type="component" value="Unassembled WGS sequence"/>
</dbReference>
<dbReference type="Gene3D" id="3.30.465.10">
    <property type="match status" value="1"/>
</dbReference>
<reference evidence="7 8" key="1">
    <citation type="submission" date="2020-08" db="EMBL/GenBank/DDBJ databases">
        <title>Sequencing the genomes of 1000 actinobacteria strains.</title>
        <authorList>
            <person name="Klenk H.-P."/>
        </authorList>
    </citation>
    <scope>NUCLEOTIDE SEQUENCE [LARGE SCALE GENOMIC DNA]</scope>
    <source>
        <strain evidence="7 8">DSM 45084</strain>
    </source>
</reference>
<keyword evidence="8" id="KW-1185">Reference proteome</keyword>
<evidence type="ECO:0000256" key="2">
    <source>
        <dbReference type="ARBA" id="ARBA00005466"/>
    </source>
</evidence>
<dbReference type="InterPro" id="IPR016169">
    <property type="entry name" value="FAD-bd_PCMH_sub2"/>
</dbReference>
<gene>
    <name evidence="7" type="ORF">F4559_002515</name>
</gene>
<evidence type="ECO:0000313" key="7">
    <source>
        <dbReference type="EMBL" id="MBB4965156.1"/>
    </source>
</evidence>
<evidence type="ECO:0000256" key="5">
    <source>
        <dbReference type="ARBA" id="ARBA00023002"/>
    </source>
</evidence>
<dbReference type="InterPro" id="IPR050416">
    <property type="entry name" value="FAD-linked_Oxidoreductase"/>
</dbReference>
<dbReference type="PANTHER" id="PTHR42973">
    <property type="entry name" value="BINDING OXIDOREDUCTASE, PUTATIVE (AFU_ORTHOLOGUE AFUA_1G17690)-RELATED"/>
    <property type="match status" value="1"/>
</dbReference>
<comment type="similarity">
    <text evidence="2">Belongs to the oxygen-dependent FAD-linked oxidoreductase family.</text>
</comment>
<dbReference type="GO" id="GO:0071949">
    <property type="term" value="F:FAD binding"/>
    <property type="evidence" value="ECO:0007669"/>
    <property type="project" value="InterPro"/>
</dbReference>
<evidence type="ECO:0000256" key="4">
    <source>
        <dbReference type="ARBA" id="ARBA00022827"/>
    </source>
</evidence>
<dbReference type="InterPro" id="IPR016166">
    <property type="entry name" value="FAD-bd_PCMH"/>
</dbReference>
<evidence type="ECO:0000256" key="3">
    <source>
        <dbReference type="ARBA" id="ARBA00022630"/>
    </source>
</evidence>
<dbReference type="Gene3D" id="3.30.43.10">
    <property type="entry name" value="Uridine Diphospho-n-acetylenolpyruvylglucosamine Reductase, domain 2"/>
    <property type="match status" value="1"/>
</dbReference>
<comment type="cofactor">
    <cofactor evidence="1">
        <name>FAD</name>
        <dbReference type="ChEBI" id="CHEBI:57692"/>
    </cofactor>
</comment>
<dbReference type="Gene3D" id="3.40.462.20">
    <property type="match status" value="1"/>
</dbReference>
<dbReference type="PROSITE" id="PS51387">
    <property type="entry name" value="FAD_PCMH"/>
    <property type="match status" value="1"/>
</dbReference>
<protein>
    <submittedName>
        <fullName evidence="7">FAD/FMN-containing dehydrogenase</fullName>
    </submittedName>
</protein>
<dbReference type="Pfam" id="PF01565">
    <property type="entry name" value="FAD_binding_4"/>
    <property type="match status" value="1"/>
</dbReference>
<dbReference type="RefSeq" id="WP_184668572.1">
    <property type="nucleotide sequence ID" value="NZ_BAABAI010000013.1"/>
</dbReference>
<comment type="caution">
    <text evidence="7">The sequence shown here is derived from an EMBL/GenBank/DDBJ whole genome shotgun (WGS) entry which is preliminary data.</text>
</comment>
<keyword evidence="3" id="KW-0285">Flavoprotein</keyword>
<proteinExistence type="inferred from homology"/>
<dbReference type="InterPro" id="IPR016167">
    <property type="entry name" value="FAD-bd_PCMH_sub1"/>
</dbReference>
<evidence type="ECO:0000259" key="6">
    <source>
        <dbReference type="PROSITE" id="PS51387"/>
    </source>
</evidence>
<accession>A0A7W7T2R1</accession>
<sequence length="455" mass="48204">MPDLVFPADPAYALSRNRFIGRPDEVLPRAVARCADVEDVRAALALAREEGWSFALRSGGHSNAGHSSTTGLSIDLTPLDTVEVHGDRVTIGGGVRSGRLARVLAGHGRLVPLGSCPSVGVVGAALGGGFGCDGREFGLTCDALVAAQVVLADGRVVEASGDDDLFWALRGAGGGHFGVVTAATFAAVPARPRTHLVLEWDFRYASALVSWWQRILPDAPDPVSVELQLVVPEDTDADPVALLVGAVPDRAAVDALVADFGVPPRRSEIVDLDAAQAVVCRPTPHSAAAVDPERDPLTHHRPGMMTCRTAFFADPLPDDATAALLAHLTGEREFGESRELSFTPWRGAYGRVPVAATAFAHRDAAFLLKHSVLLGPGGAQRRGAAVLDRITAGWEIARPHGTGGVYPNFPDPAHADWPTAYHGANLARLRAVKARFDPEEVFRHAQSIRPRVSSR</sequence>
<dbReference type="GO" id="GO:0016491">
    <property type="term" value="F:oxidoreductase activity"/>
    <property type="evidence" value="ECO:0007669"/>
    <property type="project" value="UniProtKB-KW"/>
</dbReference>
<keyword evidence="5" id="KW-0560">Oxidoreductase</keyword>